<dbReference type="InterPro" id="IPR046358">
    <property type="entry name" value="Flagellin_C"/>
</dbReference>
<dbReference type="AlphaFoldDB" id="A0AAU7W7U2"/>
<reference evidence="7" key="1">
    <citation type="submission" date="2024-05" db="EMBL/GenBank/DDBJ databases">
        <authorList>
            <person name="Yu L."/>
        </authorList>
    </citation>
    <scope>NUCLEOTIDE SEQUENCE</scope>
    <source>
        <strain evidence="7">G08B096</strain>
    </source>
</reference>
<proteinExistence type="inferred from homology"/>
<keyword evidence="7" id="KW-0966">Cell projection</keyword>
<dbReference type="InterPro" id="IPR042187">
    <property type="entry name" value="Flagellin_C_sub2"/>
</dbReference>
<feature type="domain" description="Flagellin C-terminal" evidence="6">
    <location>
        <begin position="196"/>
        <end position="280"/>
    </location>
</feature>
<dbReference type="PRINTS" id="PR00207">
    <property type="entry name" value="FLAGELLIN"/>
</dbReference>
<evidence type="ECO:0000256" key="3">
    <source>
        <dbReference type="ARBA" id="ARBA00023143"/>
    </source>
</evidence>
<dbReference type="Gene3D" id="6.10.10.10">
    <property type="entry name" value="Flagellar export chaperone, C-terminal domain"/>
    <property type="match status" value="1"/>
</dbReference>
<gene>
    <name evidence="7" type="ORF">ABIQ69_01150</name>
</gene>
<comment type="similarity">
    <text evidence="1 4">Belongs to the bacterial flagellin family.</text>
</comment>
<name>A0AAU7W7U2_9MICO</name>
<organism evidence="7">
    <name type="scientific">Agromyces sp. G08B096</name>
    <dbReference type="NCBI Taxonomy" id="3156399"/>
    <lineage>
        <taxon>Bacteria</taxon>
        <taxon>Bacillati</taxon>
        <taxon>Actinomycetota</taxon>
        <taxon>Actinomycetes</taxon>
        <taxon>Micrococcales</taxon>
        <taxon>Microbacteriaceae</taxon>
        <taxon>Agromyces</taxon>
    </lineage>
</organism>
<dbReference type="RefSeq" id="WP_350348564.1">
    <property type="nucleotide sequence ID" value="NZ_CP158374.1"/>
</dbReference>
<evidence type="ECO:0000259" key="5">
    <source>
        <dbReference type="Pfam" id="PF00669"/>
    </source>
</evidence>
<feature type="domain" description="Flagellin N-terminal" evidence="5">
    <location>
        <begin position="5"/>
        <end position="140"/>
    </location>
</feature>
<evidence type="ECO:0000256" key="2">
    <source>
        <dbReference type="ARBA" id="ARBA00020110"/>
    </source>
</evidence>
<dbReference type="Gene3D" id="6.10.280.190">
    <property type="match status" value="1"/>
</dbReference>
<dbReference type="Gene3D" id="1.20.1330.10">
    <property type="entry name" value="f41 fragment of flagellin, N-terminal domain"/>
    <property type="match status" value="1"/>
</dbReference>
<dbReference type="EMBL" id="CP158374">
    <property type="protein sequence ID" value="XBX82547.1"/>
    <property type="molecule type" value="Genomic_DNA"/>
</dbReference>
<protein>
    <recommendedName>
        <fullName evidence="2 4">Flagellin</fullName>
    </recommendedName>
</protein>
<dbReference type="PANTHER" id="PTHR42792:SF2">
    <property type="entry name" value="FLAGELLIN"/>
    <property type="match status" value="1"/>
</dbReference>
<comment type="function">
    <text evidence="4">Flagellin is the subunit protein which polymerizes to form the filaments of bacterial flagella.</text>
</comment>
<accession>A0AAU7W7U2</accession>
<comment type="subcellular location">
    <subcellularLocation>
        <location evidence="4">Secreted</location>
    </subcellularLocation>
    <subcellularLocation>
        <location evidence="4">Bacterial flagellum</location>
    </subcellularLocation>
</comment>
<dbReference type="InterPro" id="IPR001029">
    <property type="entry name" value="Flagellin_N"/>
</dbReference>
<dbReference type="Pfam" id="PF00700">
    <property type="entry name" value="Flagellin_C"/>
    <property type="match status" value="1"/>
</dbReference>
<dbReference type="Pfam" id="PF00669">
    <property type="entry name" value="Flagellin_N"/>
    <property type="match status" value="1"/>
</dbReference>
<evidence type="ECO:0000313" key="7">
    <source>
        <dbReference type="EMBL" id="XBX82547.1"/>
    </source>
</evidence>
<keyword evidence="4" id="KW-0964">Secreted</keyword>
<evidence type="ECO:0000259" key="6">
    <source>
        <dbReference type="Pfam" id="PF00700"/>
    </source>
</evidence>
<dbReference type="GO" id="GO:0005198">
    <property type="term" value="F:structural molecule activity"/>
    <property type="evidence" value="ECO:0007669"/>
    <property type="project" value="UniProtKB-UniRule"/>
</dbReference>
<keyword evidence="7" id="KW-0282">Flagellum</keyword>
<dbReference type="InterPro" id="IPR001492">
    <property type="entry name" value="Flagellin"/>
</dbReference>
<keyword evidence="3 4" id="KW-0975">Bacterial flagellum</keyword>
<evidence type="ECO:0000256" key="1">
    <source>
        <dbReference type="ARBA" id="ARBA00005709"/>
    </source>
</evidence>
<keyword evidence="7" id="KW-0969">Cilium</keyword>
<dbReference type="GO" id="GO:0009288">
    <property type="term" value="C:bacterial-type flagellum"/>
    <property type="evidence" value="ECO:0007669"/>
    <property type="project" value="UniProtKB-SubCell"/>
</dbReference>
<evidence type="ECO:0000256" key="4">
    <source>
        <dbReference type="RuleBase" id="RU362073"/>
    </source>
</evidence>
<dbReference type="GO" id="GO:0005576">
    <property type="term" value="C:extracellular region"/>
    <property type="evidence" value="ECO:0007669"/>
    <property type="project" value="UniProtKB-SubCell"/>
</dbReference>
<dbReference type="SUPFAM" id="SSF64518">
    <property type="entry name" value="Phase 1 flagellin"/>
    <property type="match status" value="1"/>
</dbReference>
<sequence>MGMQINTNVAAFNAHRNLTNTQNDLSKSLEKLSSGLRINRAADDAAGLAISEGLRSQISGTKVAARNAQDGISVIQTAEGALTEVHNILHRMRDLAVQGGNDSNNAESRGAIQKEADALSLELYRITEGVNFNGIDLLQGGSLNFQVGAGDTANDTITVNLANVGTAVGTLASADGTAAGAGFVVTDNATSKTTVTAIDAAITAISTARADLGAQQNRFESTIRTLNVSAENLSAAESRIRDTDMAAEMVNYTRASILSQAGTSMLAQANQANQGVLKLLG</sequence>
<dbReference type="PANTHER" id="PTHR42792">
    <property type="entry name" value="FLAGELLIN"/>
    <property type="match status" value="1"/>
</dbReference>